<evidence type="ECO:0000259" key="9">
    <source>
        <dbReference type="Pfam" id="PF02771"/>
    </source>
</evidence>
<evidence type="ECO:0000256" key="4">
    <source>
        <dbReference type="ARBA" id="ARBA00022827"/>
    </source>
</evidence>
<protein>
    <submittedName>
        <fullName evidence="10">Acyl-CoA dehydrogenase</fullName>
    </submittedName>
</protein>
<organism evidence="10 11">
    <name type="scientific">Hoeflea olei</name>
    <dbReference type="NCBI Taxonomy" id="1480615"/>
    <lineage>
        <taxon>Bacteria</taxon>
        <taxon>Pseudomonadati</taxon>
        <taxon>Pseudomonadota</taxon>
        <taxon>Alphaproteobacteria</taxon>
        <taxon>Hyphomicrobiales</taxon>
        <taxon>Rhizobiaceae</taxon>
        <taxon>Hoeflea</taxon>
    </lineage>
</organism>
<dbReference type="OrthoDB" id="9775090at2"/>
<evidence type="ECO:0000313" key="10">
    <source>
        <dbReference type="EMBL" id="OCW58520.1"/>
    </source>
</evidence>
<accession>A0A1C1YYN4</accession>
<dbReference type="RefSeq" id="WP_066176529.1">
    <property type="nucleotide sequence ID" value="NZ_LQZT01000006.1"/>
</dbReference>
<dbReference type="GO" id="GO:0050660">
    <property type="term" value="F:flavin adenine dinucleotide binding"/>
    <property type="evidence" value="ECO:0007669"/>
    <property type="project" value="InterPro"/>
</dbReference>
<dbReference type="EMBL" id="LQZT01000006">
    <property type="protein sequence ID" value="OCW58520.1"/>
    <property type="molecule type" value="Genomic_DNA"/>
</dbReference>
<keyword evidence="5 6" id="KW-0560">Oxidoreductase</keyword>
<keyword evidence="4 6" id="KW-0274">FAD</keyword>
<evidence type="ECO:0000256" key="5">
    <source>
        <dbReference type="ARBA" id="ARBA00023002"/>
    </source>
</evidence>
<feature type="domain" description="Acyl-CoA oxidase/dehydrogenase middle" evidence="8">
    <location>
        <begin position="134"/>
        <end position="230"/>
    </location>
</feature>
<comment type="cofactor">
    <cofactor evidence="1 6">
        <name>FAD</name>
        <dbReference type="ChEBI" id="CHEBI:57692"/>
    </cofactor>
</comment>
<evidence type="ECO:0000256" key="1">
    <source>
        <dbReference type="ARBA" id="ARBA00001974"/>
    </source>
</evidence>
<dbReference type="STRING" id="1480615.AWJ14_18680"/>
<dbReference type="Pfam" id="PF02771">
    <property type="entry name" value="Acyl-CoA_dh_N"/>
    <property type="match status" value="1"/>
</dbReference>
<dbReference type="InterPro" id="IPR037069">
    <property type="entry name" value="AcylCoA_DH/ox_N_sf"/>
</dbReference>
<comment type="caution">
    <text evidence="10">The sequence shown here is derived from an EMBL/GenBank/DDBJ whole genome shotgun (WGS) entry which is preliminary data.</text>
</comment>
<dbReference type="SUPFAM" id="SSF56645">
    <property type="entry name" value="Acyl-CoA dehydrogenase NM domain-like"/>
    <property type="match status" value="1"/>
</dbReference>
<gene>
    <name evidence="10" type="ORF">AWJ14_18680</name>
</gene>
<evidence type="ECO:0000313" key="11">
    <source>
        <dbReference type="Proteomes" id="UP000094795"/>
    </source>
</evidence>
<dbReference type="PROSITE" id="PS00072">
    <property type="entry name" value="ACYL_COA_DH_1"/>
    <property type="match status" value="1"/>
</dbReference>
<dbReference type="Gene3D" id="2.40.110.10">
    <property type="entry name" value="Butyryl-CoA Dehydrogenase, subunit A, domain 2"/>
    <property type="match status" value="1"/>
</dbReference>
<dbReference type="InterPro" id="IPR013786">
    <property type="entry name" value="AcylCoA_DH/ox_N"/>
</dbReference>
<dbReference type="SUPFAM" id="SSF47203">
    <property type="entry name" value="Acyl-CoA dehydrogenase C-terminal domain-like"/>
    <property type="match status" value="1"/>
</dbReference>
<dbReference type="GO" id="GO:0003995">
    <property type="term" value="F:acyl-CoA dehydrogenase activity"/>
    <property type="evidence" value="ECO:0007669"/>
    <property type="project" value="InterPro"/>
</dbReference>
<dbReference type="PANTHER" id="PTHR43292">
    <property type="entry name" value="ACYL-COA DEHYDROGENASE"/>
    <property type="match status" value="1"/>
</dbReference>
<dbReference type="InterPro" id="IPR052161">
    <property type="entry name" value="Mycobact_Acyl-CoA_DH"/>
</dbReference>
<feature type="domain" description="Acyl-CoA dehydrogenase/oxidase C-terminal" evidence="7">
    <location>
        <begin position="242"/>
        <end position="384"/>
    </location>
</feature>
<dbReference type="Gene3D" id="1.10.540.10">
    <property type="entry name" value="Acyl-CoA dehydrogenase/oxidase, N-terminal domain"/>
    <property type="match status" value="1"/>
</dbReference>
<dbReference type="AlphaFoldDB" id="A0A1C1YYN4"/>
<name>A0A1C1YYN4_9HYPH</name>
<dbReference type="Gene3D" id="1.20.140.10">
    <property type="entry name" value="Butyryl-CoA Dehydrogenase, subunit A, domain 3"/>
    <property type="match status" value="1"/>
</dbReference>
<proteinExistence type="inferred from homology"/>
<keyword evidence="11" id="KW-1185">Reference proteome</keyword>
<dbReference type="GO" id="GO:0005886">
    <property type="term" value="C:plasma membrane"/>
    <property type="evidence" value="ECO:0007669"/>
    <property type="project" value="TreeGrafter"/>
</dbReference>
<dbReference type="InterPro" id="IPR006089">
    <property type="entry name" value="Acyl-CoA_DH_CS"/>
</dbReference>
<dbReference type="InterPro" id="IPR009100">
    <property type="entry name" value="AcylCoA_DH/oxidase_NM_dom_sf"/>
</dbReference>
<comment type="similarity">
    <text evidence="2 6">Belongs to the acyl-CoA dehydrogenase family.</text>
</comment>
<dbReference type="InterPro" id="IPR009075">
    <property type="entry name" value="AcylCo_DH/oxidase_C"/>
</dbReference>
<dbReference type="Pfam" id="PF02770">
    <property type="entry name" value="Acyl-CoA_dh_M"/>
    <property type="match status" value="1"/>
</dbReference>
<dbReference type="Proteomes" id="UP000094795">
    <property type="component" value="Unassembled WGS sequence"/>
</dbReference>
<evidence type="ECO:0000259" key="8">
    <source>
        <dbReference type="Pfam" id="PF02770"/>
    </source>
</evidence>
<evidence type="ECO:0000256" key="3">
    <source>
        <dbReference type="ARBA" id="ARBA00022630"/>
    </source>
</evidence>
<dbReference type="FunFam" id="2.40.110.10:FF:000011">
    <property type="entry name" value="Acyl-CoA dehydrogenase FadE34"/>
    <property type="match status" value="1"/>
</dbReference>
<reference evidence="10 11" key="1">
    <citation type="submission" date="2015-12" db="EMBL/GenBank/DDBJ databases">
        <authorList>
            <person name="Shamseldin A."/>
            <person name="Moawad H."/>
            <person name="Abd El-Rahim W.M."/>
            <person name="Sadowsky M.J."/>
        </authorList>
    </citation>
    <scope>NUCLEOTIDE SEQUENCE [LARGE SCALE GENOMIC DNA]</scope>
    <source>
        <strain evidence="10 11">JC234</strain>
    </source>
</reference>
<dbReference type="PANTHER" id="PTHR43292:SF4">
    <property type="entry name" value="ACYL-COA DEHYDROGENASE FADE34"/>
    <property type="match status" value="1"/>
</dbReference>
<evidence type="ECO:0000256" key="6">
    <source>
        <dbReference type="RuleBase" id="RU362125"/>
    </source>
</evidence>
<keyword evidence="3 6" id="KW-0285">Flavoprotein</keyword>
<evidence type="ECO:0000256" key="2">
    <source>
        <dbReference type="ARBA" id="ARBA00009347"/>
    </source>
</evidence>
<dbReference type="InterPro" id="IPR036250">
    <property type="entry name" value="AcylCo_DH-like_C"/>
</dbReference>
<dbReference type="InterPro" id="IPR046373">
    <property type="entry name" value="Acyl-CoA_Oxase/DH_mid-dom_sf"/>
</dbReference>
<dbReference type="Pfam" id="PF00441">
    <property type="entry name" value="Acyl-CoA_dh_1"/>
    <property type="match status" value="1"/>
</dbReference>
<dbReference type="InterPro" id="IPR006091">
    <property type="entry name" value="Acyl-CoA_Oxase/DH_mid-dom"/>
</dbReference>
<evidence type="ECO:0000259" key="7">
    <source>
        <dbReference type="Pfam" id="PF00441"/>
    </source>
</evidence>
<sequence length="387" mass="41733">MTFQTQTPPSGPSSTEALRAEALRAEVRAFLKEELGSRTPAQRAESWNGFDTGFSRRLGARGWIGMALPARYGGGERTMAERYVVLEELLAAGAPVMAHWIADRQSGALLLRYGNEEQRRTILPKIASGECYFCIGMSEPDAGSDLAAVRCRARKVEGGYLINGTKLWTSNAHRSHYMILFCRTDSADSDNRHGGMSQFLIDMTTPGLSIRPVVSLAGEHHFNEVTFTDVTVSDEALLGREGDGWAQVTSELTLERSGPERFLSSFQTVVELARGLRGAPDAAGTAALGRIAAHLVTLRAMSMGVSRLIDQGEDPAIQAALVKDLGAVLEQEIPDIVRLILGVEARQDDPALAGCLATTILAAPSFSLRGGTREILRGIIARGLGLR</sequence>
<feature type="domain" description="Acyl-CoA dehydrogenase/oxidase N-terminal" evidence="9">
    <location>
        <begin position="21"/>
        <end position="130"/>
    </location>
</feature>